<evidence type="ECO:0000256" key="2">
    <source>
        <dbReference type="ARBA" id="ARBA00022694"/>
    </source>
</evidence>
<evidence type="ECO:0000256" key="5">
    <source>
        <dbReference type="ARBA" id="ARBA00022801"/>
    </source>
</evidence>
<evidence type="ECO:0000256" key="3">
    <source>
        <dbReference type="ARBA" id="ARBA00022722"/>
    </source>
</evidence>
<dbReference type="PANTHER" id="PTHR33992:SF1">
    <property type="entry name" value="RIBONUCLEASE P PROTEIN COMPONENT"/>
    <property type="match status" value="1"/>
</dbReference>
<dbReference type="InterPro" id="IPR014721">
    <property type="entry name" value="Ribsml_uS5_D2-typ_fold_subgr"/>
</dbReference>
<evidence type="ECO:0000256" key="6">
    <source>
        <dbReference type="ARBA" id="ARBA00022884"/>
    </source>
</evidence>
<dbReference type="PANTHER" id="PTHR33992">
    <property type="entry name" value="RIBONUCLEASE P PROTEIN COMPONENT"/>
    <property type="match status" value="1"/>
</dbReference>
<comment type="subunit">
    <text evidence="7">Consists of a catalytic RNA component (M1 or rnpB) and a protein subunit.</text>
</comment>
<name>A0A1M4YUC1_9BACT</name>
<comment type="similarity">
    <text evidence="7">Belongs to the RnpA family.</text>
</comment>
<dbReference type="AlphaFoldDB" id="A0A1M4YUC1"/>
<dbReference type="Pfam" id="PF00825">
    <property type="entry name" value="Ribonuclease_P"/>
    <property type="match status" value="1"/>
</dbReference>
<keyword evidence="4 7" id="KW-0255">Endonuclease</keyword>
<keyword evidence="10" id="KW-1185">Reference proteome</keyword>
<evidence type="ECO:0000313" key="9">
    <source>
        <dbReference type="EMBL" id="SHF09370.1"/>
    </source>
</evidence>
<dbReference type="EC" id="3.1.26.5" evidence="7 8"/>
<evidence type="ECO:0000313" key="10">
    <source>
        <dbReference type="Proteomes" id="UP000184076"/>
    </source>
</evidence>
<dbReference type="RefSeq" id="WP_073038289.1">
    <property type="nucleotide sequence ID" value="NZ_FQVB01000011.1"/>
</dbReference>
<evidence type="ECO:0000256" key="1">
    <source>
        <dbReference type="ARBA" id="ARBA00002663"/>
    </source>
</evidence>
<dbReference type="InterPro" id="IPR020539">
    <property type="entry name" value="RNase_P_CS"/>
</dbReference>
<evidence type="ECO:0000256" key="7">
    <source>
        <dbReference type="HAMAP-Rule" id="MF_00227"/>
    </source>
</evidence>
<reference evidence="10" key="1">
    <citation type="submission" date="2016-11" db="EMBL/GenBank/DDBJ databases">
        <authorList>
            <person name="Varghese N."/>
            <person name="Submissions S."/>
        </authorList>
    </citation>
    <scope>NUCLEOTIDE SEQUENCE [LARGE SCALE GENOMIC DNA]</scope>
    <source>
        <strain evidence="10">DSM 9756</strain>
    </source>
</reference>
<dbReference type="GO" id="GO:0030677">
    <property type="term" value="C:ribonuclease P complex"/>
    <property type="evidence" value="ECO:0007669"/>
    <property type="project" value="TreeGrafter"/>
</dbReference>
<dbReference type="EMBL" id="FQVB01000011">
    <property type="protein sequence ID" value="SHF09370.1"/>
    <property type="molecule type" value="Genomic_DNA"/>
</dbReference>
<organism evidence="9 10">
    <name type="scientific">Desulfacinum infernum DSM 9756</name>
    <dbReference type="NCBI Taxonomy" id="1121391"/>
    <lineage>
        <taxon>Bacteria</taxon>
        <taxon>Pseudomonadati</taxon>
        <taxon>Thermodesulfobacteriota</taxon>
        <taxon>Syntrophobacteria</taxon>
        <taxon>Syntrophobacterales</taxon>
        <taxon>Syntrophobacteraceae</taxon>
        <taxon>Desulfacinum</taxon>
    </lineage>
</organism>
<evidence type="ECO:0000256" key="8">
    <source>
        <dbReference type="NCBIfam" id="TIGR00188"/>
    </source>
</evidence>
<keyword evidence="2 7" id="KW-0819">tRNA processing</keyword>
<dbReference type="NCBIfam" id="TIGR00188">
    <property type="entry name" value="rnpA"/>
    <property type="match status" value="1"/>
</dbReference>
<gene>
    <name evidence="7" type="primary">rnpA</name>
    <name evidence="9" type="ORF">SAMN02745206_01311</name>
</gene>
<dbReference type="Gene3D" id="3.30.230.10">
    <property type="match status" value="1"/>
</dbReference>
<dbReference type="GO" id="GO:0042781">
    <property type="term" value="F:3'-tRNA processing endoribonuclease activity"/>
    <property type="evidence" value="ECO:0007669"/>
    <property type="project" value="TreeGrafter"/>
</dbReference>
<evidence type="ECO:0000256" key="4">
    <source>
        <dbReference type="ARBA" id="ARBA00022759"/>
    </source>
</evidence>
<comment type="function">
    <text evidence="1 7">RNaseP catalyzes the removal of the 5'-leader sequence from pre-tRNA to produce the mature 5'-terminus. It can also cleave other RNA substrates such as 4.5S RNA. The protein component plays an auxiliary but essential role in vivo by binding to the 5'-leader sequence and broadening the substrate specificity of the ribozyme.</text>
</comment>
<proteinExistence type="inferred from homology"/>
<dbReference type="GO" id="GO:0004526">
    <property type="term" value="F:ribonuclease P activity"/>
    <property type="evidence" value="ECO:0007669"/>
    <property type="project" value="UniProtKB-UniRule"/>
</dbReference>
<dbReference type="HAMAP" id="MF_00227">
    <property type="entry name" value="RNase_P"/>
    <property type="match status" value="1"/>
</dbReference>
<sequence>MAGEKRGDYRFRPQERLRKRSEYLRVKGEGRRLPCKSFVVNVAPNGLEHHRLGLIVQKRFWNAVQRNRIKRCLREWFRLHKHRLPGPGKDIVVIARPGAERLKMPEMAELLNRCLGVDPKRRS</sequence>
<dbReference type="InterPro" id="IPR020568">
    <property type="entry name" value="Ribosomal_Su5_D2-typ_SF"/>
</dbReference>
<protein>
    <recommendedName>
        <fullName evidence="7 8">Ribonuclease P protein component</fullName>
        <shortName evidence="7">RNase P protein</shortName>
        <shortName evidence="7">RNaseP protein</shortName>
        <ecNumber evidence="7 8">3.1.26.5</ecNumber>
    </recommendedName>
    <alternativeName>
        <fullName evidence="7">Protein C5</fullName>
    </alternativeName>
</protein>
<dbReference type="GO" id="GO:0000049">
    <property type="term" value="F:tRNA binding"/>
    <property type="evidence" value="ECO:0007669"/>
    <property type="project" value="UniProtKB-UniRule"/>
</dbReference>
<dbReference type="OrthoDB" id="9810867at2"/>
<dbReference type="Proteomes" id="UP000184076">
    <property type="component" value="Unassembled WGS sequence"/>
</dbReference>
<dbReference type="GO" id="GO:0001682">
    <property type="term" value="P:tRNA 5'-leader removal"/>
    <property type="evidence" value="ECO:0007669"/>
    <property type="project" value="UniProtKB-UniRule"/>
</dbReference>
<keyword evidence="6 7" id="KW-0694">RNA-binding</keyword>
<dbReference type="PROSITE" id="PS00648">
    <property type="entry name" value="RIBONUCLEASE_P"/>
    <property type="match status" value="1"/>
</dbReference>
<dbReference type="SUPFAM" id="SSF54211">
    <property type="entry name" value="Ribosomal protein S5 domain 2-like"/>
    <property type="match status" value="1"/>
</dbReference>
<dbReference type="STRING" id="1121391.SAMN02745206_01311"/>
<comment type="catalytic activity">
    <reaction evidence="7">
        <text>Endonucleolytic cleavage of RNA, removing 5'-extranucleotides from tRNA precursor.</text>
        <dbReference type="EC" id="3.1.26.5"/>
    </reaction>
</comment>
<accession>A0A1M4YUC1</accession>
<keyword evidence="5 7" id="KW-0378">Hydrolase</keyword>
<keyword evidence="3 7" id="KW-0540">Nuclease</keyword>
<dbReference type="InterPro" id="IPR000100">
    <property type="entry name" value="RNase_P"/>
</dbReference>